<feature type="chain" id="PRO_5013280692" evidence="1">
    <location>
        <begin position="24"/>
        <end position="215"/>
    </location>
</feature>
<proteinExistence type="predicted"/>
<feature type="domain" description="Putative auto-transporter adhesin head GIN" evidence="2">
    <location>
        <begin position="34"/>
        <end position="199"/>
    </location>
</feature>
<evidence type="ECO:0000313" key="4">
    <source>
        <dbReference type="Proteomes" id="UP000198346"/>
    </source>
</evidence>
<sequence length="215" mass="22939">MTALRSVLTASLGCLVLVGGAAAQDVEKSYDFRNFDKIKIAGVYDLKVSVGPDYSVMLEGPAEAMERVETKISGRVLVLDQRDRRWGDKKRKSRNVTAYVTAPSLRGLHMSGVVDGEVEGLDEDAFEVSISGVGEMSLTGACRRLDAEVSGVGELDARGLICEDVRVVVSGVGEASVYARESVDAVVSGMGDIRVYGSPKKVRKSGGMFADISIQ</sequence>
<dbReference type="InterPro" id="IPR021255">
    <property type="entry name" value="DUF2807"/>
</dbReference>
<dbReference type="RefSeq" id="WP_143266011.1">
    <property type="nucleotide sequence ID" value="NZ_FZQA01000005.1"/>
</dbReference>
<gene>
    <name evidence="3" type="ORF">SAMN06297382_2346</name>
</gene>
<dbReference type="OrthoDB" id="8480711at2"/>
<name>A0A239PWR0_9PROT</name>
<evidence type="ECO:0000313" key="3">
    <source>
        <dbReference type="EMBL" id="SNT74759.1"/>
    </source>
</evidence>
<dbReference type="PANTHER" id="PTHR39200">
    <property type="entry name" value="HYPOTHETICAL EXPORTED PROTEIN"/>
    <property type="match status" value="1"/>
</dbReference>
<dbReference type="Gene3D" id="2.160.20.120">
    <property type="match status" value="1"/>
</dbReference>
<dbReference type="Proteomes" id="UP000198346">
    <property type="component" value="Unassembled WGS sequence"/>
</dbReference>
<dbReference type="AlphaFoldDB" id="A0A239PWR0"/>
<protein>
    <submittedName>
        <fullName evidence="3">Putative auto-transporter adhesin, head GIN domain</fullName>
    </submittedName>
</protein>
<feature type="signal peptide" evidence="1">
    <location>
        <begin position="1"/>
        <end position="23"/>
    </location>
</feature>
<evidence type="ECO:0000256" key="1">
    <source>
        <dbReference type="SAM" id="SignalP"/>
    </source>
</evidence>
<reference evidence="3 4" key="1">
    <citation type="submission" date="2017-07" db="EMBL/GenBank/DDBJ databases">
        <authorList>
            <person name="Sun Z.S."/>
            <person name="Albrecht U."/>
            <person name="Echele G."/>
            <person name="Lee C.C."/>
        </authorList>
    </citation>
    <scope>NUCLEOTIDE SEQUENCE [LARGE SCALE GENOMIC DNA]</scope>
    <source>
        <strain evidence="3 4">CGMCC 1.12710</strain>
    </source>
</reference>
<dbReference type="Pfam" id="PF10988">
    <property type="entry name" value="DUF2807"/>
    <property type="match status" value="1"/>
</dbReference>
<accession>A0A239PWR0</accession>
<dbReference type="PANTHER" id="PTHR39200:SF1">
    <property type="entry name" value="AUTO-TRANSPORTER ADHESIN HEAD GIN DOMAIN-CONTAINING PROTEIN-RELATED"/>
    <property type="match status" value="1"/>
</dbReference>
<dbReference type="EMBL" id="FZQA01000005">
    <property type="protein sequence ID" value="SNT74759.1"/>
    <property type="molecule type" value="Genomic_DNA"/>
</dbReference>
<keyword evidence="4" id="KW-1185">Reference proteome</keyword>
<keyword evidence="1" id="KW-0732">Signal</keyword>
<organism evidence="3 4">
    <name type="scientific">Amphiplicatus metriothermophilus</name>
    <dbReference type="NCBI Taxonomy" id="1519374"/>
    <lineage>
        <taxon>Bacteria</taxon>
        <taxon>Pseudomonadati</taxon>
        <taxon>Pseudomonadota</taxon>
        <taxon>Alphaproteobacteria</taxon>
        <taxon>Parvularculales</taxon>
        <taxon>Parvularculaceae</taxon>
        <taxon>Amphiplicatus</taxon>
    </lineage>
</organism>
<evidence type="ECO:0000259" key="2">
    <source>
        <dbReference type="Pfam" id="PF10988"/>
    </source>
</evidence>